<name>G4RJX7_THETK</name>
<dbReference type="STRING" id="768679.TTX_1234"/>
<keyword evidence="3" id="KW-1185">Reference proteome</keyword>
<dbReference type="AlphaFoldDB" id="G4RJX7"/>
<dbReference type="EMBL" id="FN869859">
    <property type="protein sequence ID" value="CCC81872.1"/>
    <property type="molecule type" value="Genomic_DNA"/>
</dbReference>
<organism evidence="2 3">
    <name type="scientific">Thermoproteus tenax (strain ATCC 35583 / DSM 2078 / JCM 9277 / NBRC 100435 / Kra 1)</name>
    <dbReference type="NCBI Taxonomy" id="768679"/>
    <lineage>
        <taxon>Archaea</taxon>
        <taxon>Thermoproteota</taxon>
        <taxon>Thermoprotei</taxon>
        <taxon>Thermoproteales</taxon>
        <taxon>Thermoproteaceae</taxon>
        <taxon>Thermoproteus</taxon>
    </lineage>
</organism>
<dbReference type="HOGENOM" id="CLU_1821117_0_0_2"/>
<dbReference type="RefSeq" id="WP_014127127.1">
    <property type="nucleotide sequence ID" value="NC_016070.1"/>
</dbReference>
<accession>G4RJX7</accession>
<keyword evidence="1" id="KW-0175">Coiled coil</keyword>
<dbReference type="PATRIC" id="fig|768679.9.peg.1243"/>
<protein>
    <submittedName>
        <fullName evidence="2">Uncharacterized protein</fullName>
    </submittedName>
</protein>
<proteinExistence type="predicted"/>
<reference evidence="2 3" key="1">
    <citation type="journal article" date="2011" name="PLoS ONE">
        <title>The complete genome sequence of Thermoproteus tenax: a physiologically versatile member of the Crenarchaeota.</title>
        <authorList>
            <person name="Siebers B."/>
            <person name="Zaparty M."/>
            <person name="Raddatz G."/>
            <person name="Tjaden B."/>
            <person name="Albers S.V."/>
            <person name="Bell S.D."/>
            <person name="Blombach F."/>
            <person name="Kletzin A."/>
            <person name="Kyrpides N."/>
            <person name="Lanz C."/>
            <person name="Plagens A."/>
            <person name="Rampp M."/>
            <person name="Rosinus A."/>
            <person name="von Jan M."/>
            <person name="Makarova K.S."/>
            <person name="Klenk H.P."/>
            <person name="Schuster S.C."/>
            <person name="Hensel R."/>
        </authorList>
    </citation>
    <scope>NUCLEOTIDE SEQUENCE [LARGE SCALE GENOMIC DNA]</scope>
    <source>
        <strain evidence="3">ATCC 35583 / DSM 2078 / JCM 9277 / NBRC 100435 / Kra 1</strain>
    </source>
</reference>
<evidence type="ECO:0000313" key="3">
    <source>
        <dbReference type="Proteomes" id="UP000002654"/>
    </source>
</evidence>
<sequence length="141" mass="16245">MPRSYFYEIYRAFKEDRYEDGLNLASQRRFRITAAAFRKIYNSIVKPLEYIATGKITDPIPLAAGLARLDIVIEYQKNRGVLQQELAEGIKAALAEIRQDVVRKNLQNAKKEAEALKLALDAVLAYQIVGGRRREEEEEWL</sequence>
<dbReference type="Proteomes" id="UP000002654">
    <property type="component" value="Chromosome"/>
</dbReference>
<dbReference type="GeneID" id="11262117"/>
<dbReference type="eggNOG" id="arCOG04008">
    <property type="taxonomic scope" value="Archaea"/>
</dbReference>
<feature type="coiled-coil region" evidence="1">
    <location>
        <begin position="92"/>
        <end position="126"/>
    </location>
</feature>
<dbReference type="OrthoDB" id="380092at2157"/>
<evidence type="ECO:0000256" key="1">
    <source>
        <dbReference type="SAM" id="Coils"/>
    </source>
</evidence>
<dbReference type="KEGG" id="ttn:TTX_1234"/>
<dbReference type="PaxDb" id="768679-TTX_1234"/>
<evidence type="ECO:0000313" key="2">
    <source>
        <dbReference type="EMBL" id="CCC81872.1"/>
    </source>
</evidence>
<gene>
    <name evidence="2" type="ordered locus">TTX_1234</name>
</gene>